<dbReference type="PANTHER" id="PTHR30543">
    <property type="entry name" value="CHROMATE REDUCTASE"/>
    <property type="match status" value="1"/>
</dbReference>
<evidence type="ECO:0000313" key="2">
    <source>
        <dbReference type="EMBL" id="OGY73319.1"/>
    </source>
</evidence>
<evidence type="ECO:0000313" key="3">
    <source>
        <dbReference type="Proteomes" id="UP000178315"/>
    </source>
</evidence>
<dbReference type="AlphaFoldDB" id="A0A1G2A9J0"/>
<dbReference type="EMBL" id="MHJU01000013">
    <property type="protein sequence ID" value="OGY73319.1"/>
    <property type="molecule type" value="Genomic_DNA"/>
</dbReference>
<dbReference type="SUPFAM" id="SSF52218">
    <property type="entry name" value="Flavoproteins"/>
    <property type="match status" value="1"/>
</dbReference>
<dbReference type="Proteomes" id="UP000178315">
    <property type="component" value="Unassembled WGS sequence"/>
</dbReference>
<dbReference type="GO" id="GO:0005829">
    <property type="term" value="C:cytosol"/>
    <property type="evidence" value="ECO:0007669"/>
    <property type="project" value="TreeGrafter"/>
</dbReference>
<name>A0A1G2A9J0_9BACT</name>
<evidence type="ECO:0000259" key="1">
    <source>
        <dbReference type="Pfam" id="PF03358"/>
    </source>
</evidence>
<dbReference type="Pfam" id="PF03358">
    <property type="entry name" value="FMN_red"/>
    <property type="match status" value="1"/>
</dbReference>
<dbReference type="GO" id="GO:0010181">
    <property type="term" value="F:FMN binding"/>
    <property type="evidence" value="ECO:0007669"/>
    <property type="project" value="TreeGrafter"/>
</dbReference>
<gene>
    <name evidence="2" type="ORF">A3H61_00120</name>
</gene>
<dbReference type="InterPro" id="IPR050712">
    <property type="entry name" value="NAD(P)H-dep_reductase"/>
</dbReference>
<comment type="caution">
    <text evidence="2">The sequence shown here is derived from an EMBL/GenBank/DDBJ whole genome shotgun (WGS) entry which is preliminary data.</text>
</comment>
<dbReference type="Gene3D" id="3.40.50.360">
    <property type="match status" value="1"/>
</dbReference>
<dbReference type="PANTHER" id="PTHR30543:SF21">
    <property type="entry name" value="NAD(P)H-DEPENDENT FMN REDUCTASE LOT6"/>
    <property type="match status" value="1"/>
</dbReference>
<protein>
    <recommendedName>
        <fullName evidence="1">NADPH-dependent FMN reductase-like domain-containing protein</fullName>
    </recommendedName>
</protein>
<dbReference type="InterPro" id="IPR005025">
    <property type="entry name" value="FMN_Rdtase-like_dom"/>
</dbReference>
<reference evidence="2 3" key="1">
    <citation type="journal article" date="2016" name="Nat. Commun.">
        <title>Thousands of microbial genomes shed light on interconnected biogeochemical processes in an aquifer system.</title>
        <authorList>
            <person name="Anantharaman K."/>
            <person name="Brown C.T."/>
            <person name="Hug L.A."/>
            <person name="Sharon I."/>
            <person name="Castelle C.J."/>
            <person name="Probst A.J."/>
            <person name="Thomas B.C."/>
            <person name="Singh A."/>
            <person name="Wilkins M.J."/>
            <person name="Karaoz U."/>
            <person name="Brodie E.L."/>
            <person name="Williams K.H."/>
            <person name="Hubbard S.S."/>
            <person name="Banfield J.F."/>
        </authorList>
    </citation>
    <scope>NUCLEOTIDE SEQUENCE [LARGE SCALE GENOMIC DNA]</scope>
</reference>
<proteinExistence type="predicted"/>
<accession>A0A1G2A9J0</accession>
<sequence>MNKIKYITGFTHLASQLVFLPRVSSKCVRSYKYMNKLKIKIILASVRQGRFGDKPAKWIYDIAERMEELSSEILDLLNHQLPMFAEVVSPAYTQGEYRLKEANVWAKKIAEADGFIIVTPEYNHGYPASLKNNIDYLY</sequence>
<organism evidence="2 3">
    <name type="scientific">Candidatus Jacksonbacteria bacterium RIFCSPLOWO2_02_FULL_44_20</name>
    <dbReference type="NCBI Taxonomy" id="1798460"/>
    <lineage>
        <taxon>Bacteria</taxon>
        <taxon>Candidatus Jacksoniibacteriota</taxon>
    </lineage>
</organism>
<dbReference type="GO" id="GO:0016491">
    <property type="term" value="F:oxidoreductase activity"/>
    <property type="evidence" value="ECO:0007669"/>
    <property type="project" value="InterPro"/>
</dbReference>
<feature type="domain" description="NADPH-dependent FMN reductase-like" evidence="1">
    <location>
        <begin position="38"/>
        <end position="137"/>
    </location>
</feature>
<dbReference type="InterPro" id="IPR029039">
    <property type="entry name" value="Flavoprotein-like_sf"/>
</dbReference>